<keyword evidence="7" id="KW-1185">Reference proteome</keyword>
<dbReference type="PROSITE" id="PS51683">
    <property type="entry name" value="SAM_OMT_II"/>
    <property type="match status" value="1"/>
</dbReference>
<dbReference type="InterPro" id="IPR036388">
    <property type="entry name" value="WH-like_DNA-bd_sf"/>
</dbReference>
<dbReference type="InterPro" id="IPR012967">
    <property type="entry name" value="COMT_dimerisation"/>
</dbReference>
<dbReference type="Proteomes" id="UP000034680">
    <property type="component" value="Unassembled WGS sequence"/>
</dbReference>
<dbReference type="PANTHER" id="PTHR43712">
    <property type="entry name" value="PUTATIVE (AFU_ORTHOLOGUE AFUA_4G14580)-RELATED"/>
    <property type="match status" value="1"/>
</dbReference>
<dbReference type="Pfam" id="PF08100">
    <property type="entry name" value="Dimerisation"/>
    <property type="match status" value="1"/>
</dbReference>
<reference evidence="6 7" key="2">
    <citation type="submission" date="2015-05" db="EMBL/GenBank/DDBJ databases">
        <authorList>
            <person name="Morales-Cruz A."/>
            <person name="Amrine K.C."/>
            <person name="Cantu D."/>
        </authorList>
    </citation>
    <scope>NUCLEOTIDE SEQUENCE [LARGE SCALE GENOMIC DNA]</scope>
    <source>
        <strain evidence="6">DA912</strain>
    </source>
</reference>
<dbReference type="PANTHER" id="PTHR43712:SF16">
    <property type="entry name" value="O-METHYLTRANSFERASE ELCB"/>
    <property type="match status" value="1"/>
</dbReference>
<proteinExistence type="predicted"/>
<dbReference type="GO" id="GO:0008171">
    <property type="term" value="F:O-methyltransferase activity"/>
    <property type="evidence" value="ECO:0007669"/>
    <property type="project" value="InterPro"/>
</dbReference>
<feature type="domain" description="O-methyltransferase dimerisation" evidence="5">
    <location>
        <begin position="20"/>
        <end position="93"/>
    </location>
</feature>
<evidence type="ECO:0000256" key="2">
    <source>
        <dbReference type="ARBA" id="ARBA00022679"/>
    </source>
</evidence>
<evidence type="ECO:0000313" key="7">
    <source>
        <dbReference type="Proteomes" id="UP000034680"/>
    </source>
</evidence>
<dbReference type="AlphaFoldDB" id="A0A0G2HC98"/>
<dbReference type="SUPFAM" id="SSF46785">
    <property type="entry name" value="Winged helix' DNA-binding domain"/>
    <property type="match status" value="1"/>
</dbReference>
<gene>
    <name evidence="6" type="ORF">UCDDA912_g07218</name>
</gene>
<organism evidence="6 7">
    <name type="scientific">Diaporthe ampelina</name>
    <dbReference type="NCBI Taxonomy" id="1214573"/>
    <lineage>
        <taxon>Eukaryota</taxon>
        <taxon>Fungi</taxon>
        <taxon>Dikarya</taxon>
        <taxon>Ascomycota</taxon>
        <taxon>Pezizomycotina</taxon>
        <taxon>Sordariomycetes</taxon>
        <taxon>Sordariomycetidae</taxon>
        <taxon>Diaporthales</taxon>
        <taxon>Diaporthaceae</taxon>
        <taxon>Diaporthe</taxon>
    </lineage>
</organism>
<dbReference type="InterPro" id="IPR001077">
    <property type="entry name" value="COMT_C"/>
</dbReference>
<evidence type="ECO:0000259" key="4">
    <source>
        <dbReference type="Pfam" id="PF00891"/>
    </source>
</evidence>
<keyword evidence="3" id="KW-0949">S-adenosyl-L-methionine</keyword>
<dbReference type="OrthoDB" id="1535081at2759"/>
<dbReference type="InterPro" id="IPR016461">
    <property type="entry name" value="COMT-like"/>
</dbReference>
<dbReference type="InterPro" id="IPR036390">
    <property type="entry name" value="WH_DNA-bd_sf"/>
</dbReference>
<evidence type="ECO:0000259" key="5">
    <source>
        <dbReference type="Pfam" id="PF08100"/>
    </source>
</evidence>
<dbReference type="PIRSF" id="PIRSF005739">
    <property type="entry name" value="O-mtase"/>
    <property type="match status" value="1"/>
</dbReference>
<dbReference type="InterPro" id="IPR029063">
    <property type="entry name" value="SAM-dependent_MTases_sf"/>
</dbReference>
<dbReference type="GO" id="GO:0032259">
    <property type="term" value="P:methylation"/>
    <property type="evidence" value="ECO:0007669"/>
    <property type="project" value="UniProtKB-KW"/>
</dbReference>
<accession>A0A0G2HC98</accession>
<evidence type="ECO:0000256" key="3">
    <source>
        <dbReference type="ARBA" id="ARBA00022691"/>
    </source>
</evidence>
<dbReference type="EMBL" id="LCUC01000278">
    <property type="protein sequence ID" value="KKY32823.1"/>
    <property type="molecule type" value="Genomic_DNA"/>
</dbReference>
<evidence type="ECO:0000256" key="1">
    <source>
        <dbReference type="ARBA" id="ARBA00022603"/>
    </source>
</evidence>
<sequence length="362" mass="38944">MSASFSLADSPVGKYFANIAELSVLRIFLEYNVFAAIPAPPSTISIEELAGKLEKVDHKILVRFSRMLIATGVLASPAPGHVALTPVSQSFLNPQASGFFTYLFDFFLAPSTQWTGYFDNLGSLTEPPLSSRCPGGYAFGAPDKTAYEILSAMPQKSGALNQAMALEGDVPAMPGGYQFKWVADHAASDSSRTLIVDVGGGKGQALKVILDSHPQIPAQRCVLQDQAAVIHSAAQVRKDDILGQVQIIGKSFFEQTPVQGALVYYLRRVLNDWSDTEATQILKNLRASCAPDSRVLVVEYLRKDVPELVMSAVDMFILNIGGKVRSEAMFRELASSAGFEVSSVTADQGVESGCAVIEMVPV</sequence>
<keyword evidence="2 6" id="KW-0808">Transferase</keyword>
<dbReference type="Pfam" id="PF00891">
    <property type="entry name" value="Methyltransf_2"/>
    <property type="match status" value="1"/>
</dbReference>
<name>A0A0G2HC98_9PEZI</name>
<keyword evidence="1 6" id="KW-0489">Methyltransferase</keyword>
<dbReference type="Gene3D" id="1.10.10.10">
    <property type="entry name" value="Winged helix-like DNA-binding domain superfamily/Winged helix DNA-binding domain"/>
    <property type="match status" value="1"/>
</dbReference>
<feature type="domain" description="O-methyltransferase C-terminal" evidence="4">
    <location>
        <begin position="193"/>
        <end position="340"/>
    </location>
</feature>
<dbReference type="Gene3D" id="3.40.50.150">
    <property type="entry name" value="Vaccinia Virus protein VP39"/>
    <property type="match status" value="1"/>
</dbReference>
<protein>
    <submittedName>
        <fullName evidence="6">Putative o-methyltransferase family 2</fullName>
    </submittedName>
</protein>
<reference evidence="6 7" key="1">
    <citation type="submission" date="2015-05" db="EMBL/GenBank/DDBJ databases">
        <title>Distinctive expansion of gene families associated with plant cell wall degradation and secondary metabolism in the genomes of grapevine trunk pathogens.</title>
        <authorList>
            <person name="Lawrence D.P."/>
            <person name="Travadon R."/>
            <person name="Rolshausen P.E."/>
            <person name="Baumgartner K."/>
        </authorList>
    </citation>
    <scope>NUCLEOTIDE SEQUENCE [LARGE SCALE GENOMIC DNA]</scope>
    <source>
        <strain evidence="6">DA912</strain>
    </source>
</reference>
<comment type="caution">
    <text evidence="6">The sequence shown here is derived from an EMBL/GenBank/DDBJ whole genome shotgun (WGS) entry which is preliminary data.</text>
</comment>
<evidence type="ECO:0000313" key="6">
    <source>
        <dbReference type="EMBL" id="KKY32823.1"/>
    </source>
</evidence>
<dbReference type="SUPFAM" id="SSF53335">
    <property type="entry name" value="S-adenosyl-L-methionine-dependent methyltransferases"/>
    <property type="match status" value="1"/>
</dbReference>